<sequence>MSILSKALASLGIGSIKIDSRLSKPSFRAGETVDGKVLIKGGSVEQEIDAIYLCLITDYLRNSNNKVYKDQTAIKEIKLSEPFTVLQNEIIEIPFTFVLPLLTPITTNGTNIWIKTEAGIKKGKDPTDQDLITIKPSLLLAEIMDSVLSMGFALDYSKCHEAPERYKKTQQYIQCFYFKPIPGKWNEIENMEIAFNAQSEDTYDLFIEVNNKVNEKINKELFLHHESIFYLRIRREEINEIPTKIQQLIKQSLQLE</sequence>
<comment type="caution">
    <text evidence="1">The sequence shown here is derived from an EMBL/GenBank/DDBJ whole genome shotgun (WGS) entry which is preliminary data.</text>
</comment>
<dbReference type="PANTHER" id="PTHR40053:SF1">
    <property type="entry name" value="SPORULATION-CONTROL PROTEIN SPO0M"/>
    <property type="match status" value="1"/>
</dbReference>
<dbReference type="Proteomes" id="UP000031972">
    <property type="component" value="Unassembled WGS sequence"/>
</dbReference>
<proteinExistence type="predicted"/>
<reference evidence="1 2" key="1">
    <citation type="submission" date="2015-01" db="EMBL/GenBank/DDBJ databases">
        <title>Jeotgalibacillus campisalis genome sequencing.</title>
        <authorList>
            <person name="Goh K.M."/>
            <person name="Chan K.-G."/>
            <person name="Yaakop A.S."/>
            <person name="Ee R."/>
            <person name="Gan H.M."/>
            <person name="Chan C.S."/>
        </authorList>
    </citation>
    <scope>NUCLEOTIDE SEQUENCE [LARGE SCALE GENOMIC DNA]</scope>
    <source>
        <strain evidence="1 2">SF-57</strain>
    </source>
</reference>
<evidence type="ECO:0008006" key="3">
    <source>
        <dbReference type="Google" id="ProtNLM"/>
    </source>
</evidence>
<dbReference type="Pfam" id="PF07070">
    <property type="entry name" value="Spo0M"/>
    <property type="match status" value="1"/>
</dbReference>
<dbReference type="PANTHER" id="PTHR40053">
    <property type="entry name" value="SPORULATION-CONTROL PROTEIN SPO0M"/>
    <property type="match status" value="1"/>
</dbReference>
<keyword evidence="2" id="KW-1185">Reference proteome</keyword>
<gene>
    <name evidence="1" type="ORF">KR50_21470</name>
</gene>
<evidence type="ECO:0000313" key="2">
    <source>
        <dbReference type="Proteomes" id="UP000031972"/>
    </source>
</evidence>
<organism evidence="1 2">
    <name type="scientific">Jeotgalibacillus campisalis</name>
    <dbReference type="NCBI Taxonomy" id="220754"/>
    <lineage>
        <taxon>Bacteria</taxon>
        <taxon>Bacillati</taxon>
        <taxon>Bacillota</taxon>
        <taxon>Bacilli</taxon>
        <taxon>Bacillales</taxon>
        <taxon>Caryophanaceae</taxon>
        <taxon>Jeotgalibacillus</taxon>
    </lineage>
</organism>
<accession>A0A0C2RCH2</accession>
<dbReference type="InterPro" id="IPR009776">
    <property type="entry name" value="Spore_0_M"/>
</dbReference>
<dbReference type="RefSeq" id="WP_041057901.1">
    <property type="nucleotide sequence ID" value="NZ_JXRR01000014.1"/>
</dbReference>
<name>A0A0C2RCH2_9BACL</name>
<evidence type="ECO:0000313" key="1">
    <source>
        <dbReference type="EMBL" id="KIL47980.1"/>
    </source>
</evidence>
<protein>
    <recommendedName>
        <fullName evidence="3">Sporulation protein SpoOM</fullName>
    </recommendedName>
</protein>
<dbReference type="PATRIC" id="fig|220754.4.peg.2163"/>
<dbReference type="EMBL" id="JXRR01000014">
    <property type="protein sequence ID" value="KIL47980.1"/>
    <property type="molecule type" value="Genomic_DNA"/>
</dbReference>
<dbReference type="AlphaFoldDB" id="A0A0C2RCH2"/>
<dbReference type="OrthoDB" id="2351239at2"/>